<dbReference type="SMART" id="SM00895">
    <property type="entry name" value="FCD"/>
    <property type="match status" value="1"/>
</dbReference>
<dbReference type="PRINTS" id="PR00035">
    <property type="entry name" value="HTHGNTR"/>
</dbReference>
<comment type="caution">
    <text evidence="5">The sequence shown here is derived from an EMBL/GenBank/DDBJ whole genome shotgun (WGS) entry which is preliminary data.</text>
</comment>
<dbReference type="InterPro" id="IPR000524">
    <property type="entry name" value="Tscrpt_reg_HTH_GntR"/>
</dbReference>
<evidence type="ECO:0000256" key="1">
    <source>
        <dbReference type="ARBA" id="ARBA00023015"/>
    </source>
</evidence>
<gene>
    <name evidence="5" type="ORF">CH338_21375</name>
</gene>
<dbReference type="InterPro" id="IPR008920">
    <property type="entry name" value="TF_FadR/GntR_C"/>
</dbReference>
<feature type="domain" description="HTH gntR-type" evidence="4">
    <location>
        <begin position="72"/>
        <end position="139"/>
    </location>
</feature>
<dbReference type="InterPro" id="IPR036388">
    <property type="entry name" value="WH-like_DNA-bd_sf"/>
</dbReference>
<keyword evidence="1" id="KW-0805">Transcription regulation</keyword>
<evidence type="ECO:0000256" key="3">
    <source>
        <dbReference type="ARBA" id="ARBA00023163"/>
    </source>
</evidence>
<name>A0A327KG01_9BRAD</name>
<proteinExistence type="predicted"/>
<dbReference type="PROSITE" id="PS50949">
    <property type="entry name" value="HTH_GNTR"/>
    <property type="match status" value="1"/>
</dbReference>
<dbReference type="SMART" id="SM00345">
    <property type="entry name" value="HTH_GNTR"/>
    <property type="match status" value="1"/>
</dbReference>
<evidence type="ECO:0000313" key="5">
    <source>
        <dbReference type="EMBL" id="RAI34168.1"/>
    </source>
</evidence>
<keyword evidence="2" id="KW-0238">DNA-binding</keyword>
<dbReference type="AlphaFoldDB" id="A0A327KG01"/>
<dbReference type="OrthoDB" id="8114900at2"/>
<reference evidence="5 6" key="1">
    <citation type="submission" date="2017-07" db="EMBL/GenBank/DDBJ databases">
        <title>Draft Genome Sequences of Select Purple Nonsulfur Bacteria.</title>
        <authorList>
            <person name="Lasarre B."/>
            <person name="Mckinlay J.B."/>
        </authorList>
    </citation>
    <scope>NUCLEOTIDE SEQUENCE [LARGE SCALE GENOMIC DNA]</scope>
    <source>
        <strain evidence="5 6">DSM 11907</strain>
    </source>
</reference>
<organism evidence="5 6">
    <name type="scientific">Rhodoplanes elegans</name>
    <dbReference type="NCBI Taxonomy" id="29408"/>
    <lineage>
        <taxon>Bacteria</taxon>
        <taxon>Pseudomonadati</taxon>
        <taxon>Pseudomonadota</taxon>
        <taxon>Alphaproteobacteria</taxon>
        <taxon>Hyphomicrobiales</taxon>
        <taxon>Nitrobacteraceae</taxon>
        <taxon>Rhodoplanes</taxon>
    </lineage>
</organism>
<sequence length="290" mass="31432">MSDACRLPCKFANPLYCDRGGSSIFHRSFHATDRLCPGSRSARVIARSRGTAGGPAAAVATPGVPTSEATSSSLVENAYRAMKAAVRDNVFAPGYQGSEQEIALKLGMSRTPVHEALIRLQEEGLVRVLPKRGIQVCALSPDDMREIYDLVATLEGRAAEAIAAAADAPKRAALEALDASNSDMKTALERDDLDAWARADDRFHRALVERCGNSRLARAVATVMDQSHRARMVTLRLRVKPTRSLKEHLAVTAAIRKGDAARAGALARAHREHARDELLPLLEKLGMRHL</sequence>
<dbReference type="PANTHER" id="PTHR43537">
    <property type="entry name" value="TRANSCRIPTIONAL REGULATOR, GNTR FAMILY"/>
    <property type="match status" value="1"/>
</dbReference>
<dbReference type="Gene3D" id="1.10.10.10">
    <property type="entry name" value="Winged helix-like DNA-binding domain superfamily/Winged helix DNA-binding domain"/>
    <property type="match status" value="1"/>
</dbReference>
<evidence type="ECO:0000256" key="2">
    <source>
        <dbReference type="ARBA" id="ARBA00023125"/>
    </source>
</evidence>
<dbReference type="CDD" id="cd07377">
    <property type="entry name" value="WHTH_GntR"/>
    <property type="match status" value="1"/>
</dbReference>
<dbReference type="Gene3D" id="1.20.120.530">
    <property type="entry name" value="GntR ligand-binding domain-like"/>
    <property type="match status" value="1"/>
</dbReference>
<dbReference type="Pfam" id="PF00392">
    <property type="entry name" value="GntR"/>
    <property type="match status" value="1"/>
</dbReference>
<dbReference type="GO" id="GO:0003677">
    <property type="term" value="F:DNA binding"/>
    <property type="evidence" value="ECO:0007669"/>
    <property type="project" value="UniProtKB-KW"/>
</dbReference>
<accession>A0A327KG01</accession>
<dbReference type="SUPFAM" id="SSF48008">
    <property type="entry name" value="GntR ligand-binding domain-like"/>
    <property type="match status" value="1"/>
</dbReference>
<dbReference type="EMBL" id="NPEU01000322">
    <property type="protein sequence ID" value="RAI34168.1"/>
    <property type="molecule type" value="Genomic_DNA"/>
</dbReference>
<keyword evidence="3" id="KW-0804">Transcription</keyword>
<evidence type="ECO:0000313" key="6">
    <source>
        <dbReference type="Proteomes" id="UP000248863"/>
    </source>
</evidence>
<protein>
    <submittedName>
        <fullName evidence="5">GntR family transcriptional regulator</fullName>
    </submittedName>
</protein>
<keyword evidence="6" id="KW-1185">Reference proteome</keyword>
<dbReference type="PANTHER" id="PTHR43537:SF24">
    <property type="entry name" value="GLUCONATE OPERON TRANSCRIPTIONAL REPRESSOR"/>
    <property type="match status" value="1"/>
</dbReference>
<dbReference type="SUPFAM" id="SSF46785">
    <property type="entry name" value="Winged helix' DNA-binding domain"/>
    <property type="match status" value="1"/>
</dbReference>
<dbReference type="InterPro" id="IPR011711">
    <property type="entry name" value="GntR_C"/>
</dbReference>
<dbReference type="Proteomes" id="UP000248863">
    <property type="component" value="Unassembled WGS sequence"/>
</dbReference>
<dbReference type="Pfam" id="PF07729">
    <property type="entry name" value="FCD"/>
    <property type="match status" value="1"/>
</dbReference>
<dbReference type="GO" id="GO:0003700">
    <property type="term" value="F:DNA-binding transcription factor activity"/>
    <property type="evidence" value="ECO:0007669"/>
    <property type="project" value="InterPro"/>
</dbReference>
<dbReference type="InterPro" id="IPR036390">
    <property type="entry name" value="WH_DNA-bd_sf"/>
</dbReference>
<evidence type="ECO:0000259" key="4">
    <source>
        <dbReference type="PROSITE" id="PS50949"/>
    </source>
</evidence>